<evidence type="ECO:0000256" key="8">
    <source>
        <dbReference type="ARBA" id="ARBA00061188"/>
    </source>
</evidence>
<evidence type="ECO:0000313" key="12">
    <source>
        <dbReference type="EMBL" id="ETR71493.1"/>
    </source>
</evidence>
<comment type="similarity">
    <text evidence="9">Belongs to the anthranilate phosphoribosyltransferase family.</text>
</comment>
<feature type="binding site" evidence="9">
    <location>
        <begin position="124"/>
        <end position="132"/>
    </location>
    <ligand>
        <name>5-phospho-alpha-D-ribose 1-diphosphate</name>
        <dbReference type="ChEBI" id="CHEBI:58017"/>
    </ligand>
</feature>
<evidence type="ECO:0000256" key="9">
    <source>
        <dbReference type="HAMAP-Rule" id="MF_00211"/>
    </source>
</evidence>
<dbReference type="InterPro" id="IPR005940">
    <property type="entry name" value="Anthranilate_Pribosyl_Tfrase"/>
</dbReference>
<dbReference type="InterPro" id="IPR017459">
    <property type="entry name" value="Glycosyl_Trfase_fam3_N_dom"/>
</dbReference>
<feature type="binding site" evidence="9">
    <location>
        <begin position="99"/>
        <end position="100"/>
    </location>
    <ligand>
        <name>5-phospho-alpha-D-ribose 1-diphosphate</name>
        <dbReference type="ChEBI" id="CHEBI:58017"/>
    </ligand>
</feature>
<dbReference type="Pfam" id="PF02885">
    <property type="entry name" value="Glycos_trans_3N"/>
    <property type="match status" value="1"/>
</dbReference>
<dbReference type="PANTHER" id="PTHR43285:SF2">
    <property type="entry name" value="ANTHRANILATE PHOSPHORIBOSYLTRANSFERASE"/>
    <property type="match status" value="1"/>
</dbReference>
<accession>A0A1V1P9R0</accession>
<feature type="binding site" evidence="9">
    <location>
        <position position="182"/>
    </location>
    <ligand>
        <name>anthranilate</name>
        <dbReference type="ChEBI" id="CHEBI:16567"/>
        <label>2</label>
    </ligand>
</feature>
<dbReference type="GO" id="GO:0000162">
    <property type="term" value="P:L-tryptophan biosynthetic process"/>
    <property type="evidence" value="ECO:0007669"/>
    <property type="project" value="UniProtKB-UniRule"/>
</dbReference>
<dbReference type="Gene3D" id="1.20.970.10">
    <property type="entry name" value="Transferase, Pyrimidine Nucleoside Phosphorylase, Chain C"/>
    <property type="match status" value="1"/>
</dbReference>
<dbReference type="UniPathway" id="UPA00035">
    <property type="reaction ID" value="UER00041"/>
</dbReference>
<evidence type="ECO:0000256" key="1">
    <source>
        <dbReference type="ARBA" id="ARBA00004907"/>
    </source>
</evidence>
<evidence type="ECO:0000259" key="10">
    <source>
        <dbReference type="Pfam" id="PF00591"/>
    </source>
</evidence>
<comment type="catalytic activity">
    <reaction evidence="7 9">
        <text>N-(5-phospho-beta-D-ribosyl)anthranilate + diphosphate = 5-phospho-alpha-D-ribose 1-diphosphate + anthranilate</text>
        <dbReference type="Rhea" id="RHEA:11768"/>
        <dbReference type="ChEBI" id="CHEBI:16567"/>
        <dbReference type="ChEBI" id="CHEBI:18277"/>
        <dbReference type="ChEBI" id="CHEBI:33019"/>
        <dbReference type="ChEBI" id="CHEBI:58017"/>
        <dbReference type="EC" id="2.4.2.18"/>
    </reaction>
</comment>
<keyword evidence="2 9" id="KW-0028">Amino-acid biosynthesis</keyword>
<keyword evidence="3 9" id="KW-0328">Glycosyltransferase</keyword>
<feature type="binding site" evidence="9">
    <location>
        <position position="242"/>
    </location>
    <ligand>
        <name>Mg(2+)</name>
        <dbReference type="ChEBI" id="CHEBI:18420"/>
        <label>2</label>
    </ligand>
</feature>
<evidence type="ECO:0000256" key="3">
    <source>
        <dbReference type="ARBA" id="ARBA00022676"/>
    </source>
</evidence>
<comment type="subunit">
    <text evidence="9">Homodimer.</text>
</comment>
<evidence type="ECO:0000256" key="6">
    <source>
        <dbReference type="ARBA" id="ARBA00023141"/>
    </source>
</evidence>
<dbReference type="SUPFAM" id="SSF47648">
    <property type="entry name" value="Nucleoside phosphorylase/phosphoribosyltransferase N-terminal domain"/>
    <property type="match status" value="1"/>
</dbReference>
<gene>
    <name evidence="9 12" type="primary">trpD</name>
    <name evidence="12" type="ORF">OMM_02443</name>
</gene>
<dbReference type="InterPro" id="IPR000312">
    <property type="entry name" value="Glycosyl_Trfase_fam3"/>
</dbReference>
<comment type="similarity">
    <text evidence="8">In the C-terminal section; belongs to the anthranilate phosphoribosyltransferase family.</text>
</comment>
<keyword evidence="9" id="KW-0479">Metal-binding</keyword>
<evidence type="ECO:0000259" key="11">
    <source>
        <dbReference type="Pfam" id="PF02885"/>
    </source>
</evidence>
<feature type="binding site" evidence="9">
    <location>
        <position position="241"/>
    </location>
    <ligand>
        <name>Mg(2+)</name>
        <dbReference type="ChEBI" id="CHEBI:18420"/>
        <label>2</label>
    </ligand>
</feature>
<comment type="cofactor">
    <cofactor evidence="9">
        <name>Mg(2+)</name>
        <dbReference type="ChEBI" id="CHEBI:18420"/>
    </cofactor>
    <text evidence="9">Binds 2 magnesium ions per monomer.</text>
</comment>
<keyword evidence="4 9" id="KW-0808">Transferase</keyword>
<name>A0A1V1P9R0_9BACT</name>
<evidence type="ECO:0000256" key="7">
    <source>
        <dbReference type="ARBA" id="ARBA00052328"/>
    </source>
</evidence>
<reference evidence="13" key="1">
    <citation type="submission" date="2012-11" db="EMBL/GenBank/DDBJ databases">
        <authorList>
            <person name="Lucero-Rivera Y.E."/>
            <person name="Tovar-Ramirez D."/>
        </authorList>
    </citation>
    <scope>NUCLEOTIDE SEQUENCE [LARGE SCALE GENOMIC DNA]</scope>
    <source>
        <strain evidence="13">Araruama</strain>
    </source>
</reference>
<dbReference type="Gene3D" id="3.40.1030.10">
    <property type="entry name" value="Nucleoside phosphorylase/phosphoribosyltransferase catalytic domain"/>
    <property type="match status" value="1"/>
</dbReference>
<feature type="binding site" evidence="9">
    <location>
        <position position="127"/>
    </location>
    <ligand>
        <name>anthranilate</name>
        <dbReference type="ChEBI" id="CHEBI:16567"/>
        <label>1</label>
    </ligand>
</feature>
<dbReference type="FunFam" id="3.40.1030.10:FF:000002">
    <property type="entry name" value="Anthranilate phosphoribosyltransferase"/>
    <property type="match status" value="1"/>
</dbReference>
<sequence>MDIKEAIAKAVSRENLAEDEMMTVIDQITDGNATPAQIGALLAALRMKGETVDEITGAARVMRKKCIPIPTTKPSQVAIDRDDITLEQETVVDTCGTGGDGTKTFNISTTTAFVVAGAGLKVAKHGNRSVSSLCGSADVIENLGVNLDLTPEQVGQCIQEVGIGFLFAPLLHGAMRYVIGPRREIGMRTIFNVLGPLTNPARASVQVLGVYEKSLTEKLAGVLNKLGAKSAFVVHGEGSYDEISITGTTHVTQLKNKAIRSYKITPESMGMAKANPKDILGGNAQTNASITRNVLSGEKGPCRDIVLLNAAAAFIAAEKANDFREGIDLAARSIDSGAANDKLEKLIHMSSSFTK</sequence>
<feature type="binding site" evidence="9">
    <location>
        <position position="104"/>
    </location>
    <ligand>
        <name>5-phospho-alpha-D-ribose 1-diphosphate</name>
        <dbReference type="ChEBI" id="CHEBI:58017"/>
    </ligand>
</feature>
<comment type="function">
    <text evidence="9">Catalyzes the transfer of the phosphoribosyl group of 5-phosphorylribose-1-pyrophosphate (PRPP) to anthranilate to yield N-(5'-phosphoribosyl)-anthranilate (PRA).</text>
</comment>
<dbReference type="SUPFAM" id="SSF52418">
    <property type="entry name" value="Nucleoside phosphorylase/phosphoribosyltransferase catalytic domain"/>
    <property type="match status" value="1"/>
</dbReference>
<keyword evidence="5 9" id="KW-0822">Tryptophan biosynthesis</keyword>
<feature type="binding site" evidence="9">
    <location>
        <begin position="106"/>
        <end position="109"/>
    </location>
    <ligand>
        <name>5-phospho-alpha-D-ribose 1-diphosphate</name>
        <dbReference type="ChEBI" id="CHEBI:58017"/>
    </ligand>
</feature>
<feature type="binding site" evidence="9">
    <location>
        <position position="108"/>
    </location>
    <ligand>
        <name>Mg(2+)</name>
        <dbReference type="ChEBI" id="CHEBI:18420"/>
        <label>1</label>
    </ligand>
</feature>
<evidence type="ECO:0000256" key="4">
    <source>
        <dbReference type="ARBA" id="ARBA00022679"/>
    </source>
</evidence>
<comment type="caution">
    <text evidence="12">The sequence shown here is derived from an EMBL/GenBank/DDBJ whole genome shotgun (WGS) entry which is preliminary data.</text>
</comment>
<dbReference type="PANTHER" id="PTHR43285">
    <property type="entry name" value="ANTHRANILATE PHOSPHORIBOSYLTRANSFERASE"/>
    <property type="match status" value="1"/>
</dbReference>
<evidence type="ECO:0000313" key="13">
    <source>
        <dbReference type="Proteomes" id="UP000189670"/>
    </source>
</evidence>
<dbReference type="AlphaFoldDB" id="A0A1V1P9R0"/>
<dbReference type="InterPro" id="IPR035902">
    <property type="entry name" value="Nuc_phospho_transferase"/>
</dbReference>
<dbReference type="Proteomes" id="UP000189670">
    <property type="component" value="Unassembled WGS sequence"/>
</dbReference>
<feature type="binding site" evidence="9">
    <location>
        <position position="136"/>
    </location>
    <ligand>
        <name>5-phospho-alpha-D-ribose 1-diphosphate</name>
        <dbReference type="ChEBI" id="CHEBI:58017"/>
    </ligand>
</feature>
<comment type="caution">
    <text evidence="9">Lacks conserved residue(s) required for the propagation of feature annotation.</text>
</comment>
<feature type="binding site" evidence="9">
    <location>
        <position position="96"/>
    </location>
    <ligand>
        <name>5-phospho-alpha-D-ribose 1-diphosphate</name>
        <dbReference type="ChEBI" id="CHEBI:58017"/>
    </ligand>
</feature>
<dbReference type="EC" id="2.4.2.18" evidence="9"/>
<dbReference type="Pfam" id="PF00591">
    <property type="entry name" value="Glycos_transf_3"/>
    <property type="match status" value="1"/>
</dbReference>
<feature type="domain" description="Glycosyl transferase family 3 N-terminal" evidence="11">
    <location>
        <begin position="4"/>
        <end position="66"/>
    </location>
</feature>
<feature type="binding site" evidence="9">
    <location>
        <position position="242"/>
    </location>
    <ligand>
        <name>Mg(2+)</name>
        <dbReference type="ChEBI" id="CHEBI:18420"/>
        <label>1</label>
    </ligand>
</feature>
<dbReference type="GO" id="GO:0004048">
    <property type="term" value="F:anthranilate phosphoribosyltransferase activity"/>
    <property type="evidence" value="ECO:0007669"/>
    <property type="project" value="UniProtKB-UniRule"/>
</dbReference>
<proteinExistence type="inferred from homology"/>
<dbReference type="GO" id="GO:0000287">
    <property type="term" value="F:magnesium ion binding"/>
    <property type="evidence" value="ECO:0007669"/>
    <property type="project" value="UniProtKB-UniRule"/>
</dbReference>
<dbReference type="EMBL" id="ATBP01000261">
    <property type="protein sequence ID" value="ETR71493.1"/>
    <property type="molecule type" value="Genomic_DNA"/>
</dbReference>
<evidence type="ECO:0000256" key="2">
    <source>
        <dbReference type="ARBA" id="ARBA00022605"/>
    </source>
</evidence>
<keyword evidence="9" id="KW-0460">Magnesium</keyword>
<protein>
    <recommendedName>
        <fullName evidence="9">Anthranilate phosphoribosyltransferase</fullName>
        <ecNumber evidence="9">2.4.2.18</ecNumber>
    </recommendedName>
</protein>
<feature type="binding site" evidence="9">
    <location>
        <position position="96"/>
    </location>
    <ligand>
        <name>anthranilate</name>
        <dbReference type="ChEBI" id="CHEBI:16567"/>
        <label>1</label>
    </ligand>
</feature>
<dbReference type="GO" id="GO:0005829">
    <property type="term" value="C:cytosol"/>
    <property type="evidence" value="ECO:0007669"/>
    <property type="project" value="TreeGrafter"/>
</dbReference>
<feature type="domain" description="Glycosyl transferase family 3" evidence="10">
    <location>
        <begin position="89"/>
        <end position="339"/>
    </location>
</feature>
<dbReference type="NCBIfam" id="TIGR01245">
    <property type="entry name" value="trpD"/>
    <property type="match status" value="1"/>
</dbReference>
<evidence type="ECO:0000256" key="5">
    <source>
        <dbReference type="ARBA" id="ARBA00022822"/>
    </source>
</evidence>
<comment type="pathway">
    <text evidence="1 9">Amino-acid biosynthesis; L-tryptophan biosynthesis; L-tryptophan from chorismate: step 2/5.</text>
</comment>
<dbReference type="HAMAP" id="MF_00211">
    <property type="entry name" value="TrpD"/>
    <property type="match status" value="1"/>
</dbReference>
<keyword evidence="6 9" id="KW-0057">Aromatic amino acid biosynthesis</keyword>
<dbReference type="InterPro" id="IPR036320">
    <property type="entry name" value="Glycosyl_Trfase_fam3_N_dom_sf"/>
</dbReference>
<organism evidence="12 13">
    <name type="scientific">Candidatus Magnetoglobus multicellularis str. Araruama</name>
    <dbReference type="NCBI Taxonomy" id="890399"/>
    <lineage>
        <taxon>Bacteria</taxon>
        <taxon>Pseudomonadati</taxon>
        <taxon>Thermodesulfobacteriota</taxon>
        <taxon>Desulfobacteria</taxon>
        <taxon>Desulfobacterales</taxon>
        <taxon>Desulfobacteraceae</taxon>
        <taxon>Candidatus Magnetoglobus</taxon>
    </lineage>
</organism>